<dbReference type="Proteomes" id="UP000039865">
    <property type="component" value="Unassembled WGS sequence"/>
</dbReference>
<proteinExistence type="predicted"/>
<name>A0A078B5Z5_STYLE</name>
<dbReference type="InParanoid" id="A0A078B5Z5"/>
<organism evidence="1 2">
    <name type="scientific">Stylonychia lemnae</name>
    <name type="common">Ciliate</name>
    <dbReference type="NCBI Taxonomy" id="5949"/>
    <lineage>
        <taxon>Eukaryota</taxon>
        <taxon>Sar</taxon>
        <taxon>Alveolata</taxon>
        <taxon>Ciliophora</taxon>
        <taxon>Intramacronucleata</taxon>
        <taxon>Spirotrichea</taxon>
        <taxon>Stichotrichia</taxon>
        <taxon>Sporadotrichida</taxon>
        <taxon>Oxytrichidae</taxon>
        <taxon>Stylonychinae</taxon>
        <taxon>Stylonychia</taxon>
    </lineage>
</organism>
<evidence type="ECO:0000313" key="1">
    <source>
        <dbReference type="EMBL" id="CDW89930.1"/>
    </source>
</evidence>
<evidence type="ECO:0000313" key="2">
    <source>
        <dbReference type="Proteomes" id="UP000039865"/>
    </source>
</evidence>
<accession>A0A078B5Z5</accession>
<reference evidence="1 2" key="1">
    <citation type="submission" date="2014-06" db="EMBL/GenBank/DDBJ databases">
        <authorList>
            <person name="Swart Estienne"/>
        </authorList>
    </citation>
    <scope>NUCLEOTIDE SEQUENCE [LARGE SCALE GENOMIC DNA]</scope>
    <source>
        <strain evidence="1 2">130c</strain>
    </source>
</reference>
<sequence>MGYFLQKRGLEQYFVGFMQGMMDNTQSTSTCLTSGLQLDTILGTVENTLVDVYQNKNINIATIINSLNTSINNWNSIQSDCQINTLQENISQSISTSSVEDYIKRICYKFGVFFKYTMILHTGVMTGNKQFVGEAIGVYFKLLFNVVRSP</sequence>
<dbReference type="AlphaFoldDB" id="A0A078B5Z5"/>
<dbReference type="EMBL" id="CCKQ01017994">
    <property type="protein sequence ID" value="CDW89930.1"/>
    <property type="molecule type" value="Genomic_DNA"/>
</dbReference>
<gene>
    <name evidence="1" type="primary">Contig1141.g1243</name>
    <name evidence="1" type="ORF">STYLEM_19070</name>
</gene>
<keyword evidence="2" id="KW-1185">Reference proteome</keyword>
<protein>
    <submittedName>
        <fullName evidence="1">Uncharacterized protein</fullName>
    </submittedName>
</protein>